<dbReference type="InterPro" id="IPR011009">
    <property type="entry name" value="Kinase-like_dom_sf"/>
</dbReference>
<dbReference type="AlphaFoldDB" id="A0A1V9YRP1"/>
<dbReference type="GO" id="GO:0004674">
    <property type="term" value="F:protein serine/threonine kinase activity"/>
    <property type="evidence" value="ECO:0007669"/>
    <property type="project" value="TreeGrafter"/>
</dbReference>
<accession>A0A1V9YRP1</accession>
<evidence type="ECO:0000259" key="1">
    <source>
        <dbReference type="PROSITE" id="PS50011"/>
    </source>
</evidence>
<dbReference type="GO" id="GO:0044773">
    <property type="term" value="P:mitotic DNA damage checkpoint signaling"/>
    <property type="evidence" value="ECO:0007669"/>
    <property type="project" value="TreeGrafter"/>
</dbReference>
<dbReference type="PROSITE" id="PS50011">
    <property type="entry name" value="PROTEIN_KINASE_DOM"/>
    <property type="match status" value="1"/>
</dbReference>
<keyword evidence="3" id="KW-1185">Reference proteome</keyword>
<dbReference type="GO" id="GO:0005634">
    <property type="term" value="C:nucleus"/>
    <property type="evidence" value="ECO:0007669"/>
    <property type="project" value="TreeGrafter"/>
</dbReference>
<proteinExistence type="predicted"/>
<organism evidence="2 3">
    <name type="scientific">Thraustotheca clavata</name>
    <dbReference type="NCBI Taxonomy" id="74557"/>
    <lineage>
        <taxon>Eukaryota</taxon>
        <taxon>Sar</taxon>
        <taxon>Stramenopiles</taxon>
        <taxon>Oomycota</taxon>
        <taxon>Saprolegniomycetes</taxon>
        <taxon>Saprolegniales</taxon>
        <taxon>Achlyaceae</taxon>
        <taxon>Thraustotheca</taxon>
    </lineage>
</organism>
<dbReference type="PANTHER" id="PTHR44167">
    <property type="entry name" value="OVARIAN-SPECIFIC SERINE/THREONINE-PROTEIN KINASE LOK-RELATED"/>
    <property type="match status" value="1"/>
</dbReference>
<evidence type="ECO:0000313" key="2">
    <source>
        <dbReference type="EMBL" id="OQR88357.1"/>
    </source>
</evidence>
<protein>
    <recommendedName>
        <fullName evidence="1">Protein kinase domain-containing protein</fullName>
    </recommendedName>
</protein>
<dbReference type="PANTHER" id="PTHR44167:SF30">
    <property type="entry name" value="PHOSPHORYLASE KINASE"/>
    <property type="match status" value="1"/>
</dbReference>
<dbReference type="GO" id="GO:0005524">
    <property type="term" value="F:ATP binding"/>
    <property type="evidence" value="ECO:0007669"/>
    <property type="project" value="InterPro"/>
</dbReference>
<dbReference type="EMBL" id="JNBS01003305">
    <property type="protein sequence ID" value="OQR88357.1"/>
    <property type="molecule type" value="Genomic_DNA"/>
</dbReference>
<evidence type="ECO:0000313" key="3">
    <source>
        <dbReference type="Proteomes" id="UP000243217"/>
    </source>
</evidence>
<gene>
    <name evidence="2" type="ORF">THRCLA_10379</name>
</gene>
<dbReference type="SMART" id="SM00220">
    <property type="entry name" value="S_TKc"/>
    <property type="match status" value="1"/>
</dbReference>
<dbReference type="STRING" id="74557.A0A1V9YRP1"/>
<feature type="domain" description="Protein kinase" evidence="1">
    <location>
        <begin position="1"/>
        <end position="160"/>
    </location>
</feature>
<dbReference type="InterPro" id="IPR000719">
    <property type="entry name" value="Prot_kinase_dom"/>
</dbReference>
<dbReference type="Proteomes" id="UP000243217">
    <property type="component" value="Unassembled WGS sequence"/>
</dbReference>
<name>A0A1V9YRP1_9STRA</name>
<dbReference type="Gene3D" id="1.10.510.10">
    <property type="entry name" value="Transferase(Phosphotransferase) domain 1"/>
    <property type="match status" value="1"/>
</dbReference>
<comment type="caution">
    <text evidence="2">The sequence shown here is derived from an EMBL/GenBank/DDBJ whole genome shotgun (WGS) entry which is preliminary data.</text>
</comment>
<dbReference type="Pfam" id="PF00069">
    <property type="entry name" value="Pkinase"/>
    <property type="match status" value="1"/>
</dbReference>
<dbReference type="SUPFAM" id="SSF56112">
    <property type="entry name" value="Protein kinase-like (PK-like)"/>
    <property type="match status" value="1"/>
</dbReference>
<dbReference type="OrthoDB" id="40902at2759"/>
<sequence length="160" mass="18271">MGFGSVGFVVKATDKKPNNRVAIERMVKCSNEQERLMAMKEIRYEIASLVALRGHPNICQLMDHFDQDNKYCVIANFGLATNCKHPLIRDCGSIPYMALEMLLKSWYDKSVDIWSFGCLVYLRLVDVAPVERFISQMNLDGLSMDAKDLLMKMLQENPSK</sequence>
<reference evidence="2 3" key="1">
    <citation type="journal article" date="2014" name="Genome Biol. Evol.">
        <title>The secreted proteins of Achlya hypogyna and Thraustotheca clavata identify the ancestral oomycete secretome and reveal gene acquisitions by horizontal gene transfer.</title>
        <authorList>
            <person name="Misner I."/>
            <person name="Blouin N."/>
            <person name="Leonard G."/>
            <person name="Richards T.A."/>
            <person name="Lane C.E."/>
        </authorList>
    </citation>
    <scope>NUCLEOTIDE SEQUENCE [LARGE SCALE GENOMIC DNA]</scope>
    <source>
        <strain evidence="2 3">ATCC 34112</strain>
    </source>
</reference>
<dbReference type="Gene3D" id="3.30.200.20">
    <property type="entry name" value="Phosphorylase Kinase, domain 1"/>
    <property type="match status" value="1"/>
</dbReference>